<name>A0A387B9P3_9LACT</name>
<evidence type="ECO:0000256" key="2">
    <source>
        <dbReference type="SAM" id="Phobius"/>
    </source>
</evidence>
<dbReference type="EMBL" id="CP032627">
    <property type="protein sequence ID" value="AYG00555.1"/>
    <property type="molecule type" value="Genomic_DNA"/>
</dbReference>
<evidence type="ECO:0000256" key="1">
    <source>
        <dbReference type="SAM" id="MobiDB-lite"/>
    </source>
</evidence>
<feature type="transmembrane region" description="Helical" evidence="2">
    <location>
        <begin position="12"/>
        <end position="32"/>
    </location>
</feature>
<protein>
    <submittedName>
        <fullName evidence="3">Uncharacterized protein</fullName>
    </submittedName>
</protein>
<dbReference type="KEGG" id="lact:D7I46_05285"/>
<keyword evidence="2" id="KW-0812">Transmembrane</keyword>
<gene>
    <name evidence="3" type="ORF">D7I46_05285</name>
</gene>
<dbReference type="AlphaFoldDB" id="A0A387B9P3"/>
<accession>A0A387B9P3</accession>
<organism evidence="3 4">
    <name type="scientific">Lactococcus allomyrinae</name>
    <dbReference type="NCBI Taxonomy" id="2419773"/>
    <lineage>
        <taxon>Bacteria</taxon>
        <taxon>Bacillati</taxon>
        <taxon>Bacillota</taxon>
        <taxon>Bacilli</taxon>
        <taxon>Lactobacillales</taxon>
        <taxon>Streptococcaceae</taxon>
        <taxon>Lactococcus</taxon>
    </lineage>
</organism>
<dbReference type="Proteomes" id="UP000269374">
    <property type="component" value="Chromosome"/>
</dbReference>
<evidence type="ECO:0000313" key="4">
    <source>
        <dbReference type="Proteomes" id="UP000269374"/>
    </source>
</evidence>
<proteinExistence type="predicted"/>
<evidence type="ECO:0000313" key="3">
    <source>
        <dbReference type="EMBL" id="AYG00555.1"/>
    </source>
</evidence>
<reference evidence="3 4" key="1">
    <citation type="submission" date="2018-09" db="EMBL/GenBank/DDBJ databases">
        <title>Genome sequencing of strain 1JSPR-7.</title>
        <authorList>
            <person name="Heo J."/>
            <person name="Kim S.-J."/>
            <person name="Kwon S.-W."/>
        </authorList>
    </citation>
    <scope>NUCLEOTIDE SEQUENCE [LARGE SCALE GENOMIC DNA]</scope>
    <source>
        <strain evidence="3 4">1JSPR-7</strain>
    </source>
</reference>
<keyword evidence="2" id="KW-1133">Transmembrane helix</keyword>
<dbReference type="RefSeq" id="WP_120771943.1">
    <property type="nucleotide sequence ID" value="NZ_CP032627.1"/>
</dbReference>
<feature type="compositionally biased region" description="Low complexity" evidence="1">
    <location>
        <begin position="62"/>
        <end position="105"/>
    </location>
</feature>
<keyword evidence="4" id="KW-1185">Reference proteome</keyword>
<feature type="region of interest" description="Disordered" evidence="1">
    <location>
        <begin position="40"/>
        <end position="105"/>
    </location>
</feature>
<sequence length="105" mass="10565">MDKIVKVLRGKAIIWVSLLTLVVGATAGFFIGKSQGAAAQEKNFQQQMQNRFGSRAGGFGGNSNSDSNSDANTGATTGTSGNGASDSSDDTATSNVDTSTAATAV</sequence>
<feature type="compositionally biased region" description="Polar residues" evidence="1">
    <location>
        <begin position="42"/>
        <end position="52"/>
    </location>
</feature>
<dbReference type="OrthoDB" id="9942075at2"/>
<keyword evidence="2" id="KW-0472">Membrane</keyword>